<dbReference type="InterPro" id="IPR050091">
    <property type="entry name" value="PKS_NRPS_Biosynth_Enz"/>
</dbReference>
<proteinExistence type="predicted"/>
<keyword evidence="5" id="KW-1185">Reference proteome</keyword>
<accession>A0A1S1R8A6</accession>
<dbReference type="EMBL" id="MBLM01000036">
    <property type="protein sequence ID" value="OHV43168.1"/>
    <property type="molecule type" value="Genomic_DNA"/>
</dbReference>
<keyword evidence="2" id="KW-0597">Phosphoprotein</keyword>
<feature type="domain" description="Beta-ketoacyl synthase-like N-terminal" evidence="3">
    <location>
        <begin position="9"/>
        <end position="119"/>
    </location>
</feature>
<dbReference type="PANTHER" id="PTHR43775:SF37">
    <property type="entry name" value="SI:DKEY-61P9.11"/>
    <property type="match status" value="1"/>
</dbReference>
<evidence type="ECO:0000313" key="5">
    <source>
        <dbReference type="Proteomes" id="UP000179627"/>
    </source>
</evidence>
<reference evidence="5" key="1">
    <citation type="submission" date="2016-07" db="EMBL/GenBank/DDBJ databases">
        <title>Sequence Frankia sp. strain CcI1.17.</title>
        <authorList>
            <person name="Ghodhbane-Gtari F."/>
            <person name="Swanson E."/>
            <person name="Gueddou A."/>
            <person name="Morris K."/>
            <person name="Hezbri K."/>
            <person name="Ktari A."/>
            <person name="Nouioui I."/>
            <person name="Abebe-Akele F."/>
            <person name="Simpson S."/>
            <person name="Thomas K."/>
            <person name="Gtari M."/>
            <person name="Tisa L.S."/>
            <person name="Hurst S."/>
        </authorList>
    </citation>
    <scope>NUCLEOTIDE SEQUENCE [LARGE SCALE GENOMIC DNA]</scope>
    <source>
        <strain evidence="5">Cc1.17</strain>
    </source>
</reference>
<gene>
    <name evidence="4" type="ORF">CC117_11165</name>
</gene>
<dbReference type="Gene3D" id="3.40.47.10">
    <property type="match status" value="1"/>
</dbReference>
<evidence type="ECO:0000259" key="3">
    <source>
        <dbReference type="Pfam" id="PF00109"/>
    </source>
</evidence>
<dbReference type="GO" id="GO:0004312">
    <property type="term" value="F:fatty acid synthase activity"/>
    <property type="evidence" value="ECO:0007669"/>
    <property type="project" value="TreeGrafter"/>
</dbReference>
<dbReference type="AlphaFoldDB" id="A0A1S1R8A6"/>
<dbReference type="PANTHER" id="PTHR43775">
    <property type="entry name" value="FATTY ACID SYNTHASE"/>
    <property type="match status" value="1"/>
</dbReference>
<dbReference type="InterPro" id="IPR016039">
    <property type="entry name" value="Thiolase-like"/>
</dbReference>
<dbReference type="Pfam" id="PF00109">
    <property type="entry name" value="ketoacyl-synt"/>
    <property type="match status" value="1"/>
</dbReference>
<name>A0A1S1R8A6_9ACTN</name>
<evidence type="ECO:0000313" key="4">
    <source>
        <dbReference type="EMBL" id="OHV43168.1"/>
    </source>
</evidence>
<evidence type="ECO:0000256" key="2">
    <source>
        <dbReference type="ARBA" id="ARBA00022553"/>
    </source>
</evidence>
<dbReference type="Proteomes" id="UP000179627">
    <property type="component" value="Unassembled WGS sequence"/>
</dbReference>
<dbReference type="SUPFAM" id="SSF53901">
    <property type="entry name" value="Thiolase-like"/>
    <property type="match status" value="1"/>
</dbReference>
<keyword evidence="1" id="KW-0596">Phosphopantetheine</keyword>
<comment type="caution">
    <text evidence="4">The sequence shown here is derived from an EMBL/GenBank/DDBJ whole genome shotgun (WGS) entry which is preliminary data.</text>
</comment>
<organism evidence="4 5">
    <name type="scientific">Parafrankia colletiae</name>
    <dbReference type="NCBI Taxonomy" id="573497"/>
    <lineage>
        <taxon>Bacteria</taxon>
        <taxon>Bacillati</taxon>
        <taxon>Actinomycetota</taxon>
        <taxon>Actinomycetes</taxon>
        <taxon>Frankiales</taxon>
        <taxon>Frankiaceae</taxon>
        <taxon>Parafrankia</taxon>
    </lineage>
</organism>
<dbReference type="GO" id="GO:0006633">
    <property type="term" value="P:fatty acid biosynthetic process"/>
    <property type="evidence" value="ECO:0007669"/>
    <property type="project" value="TreeGrafter"/>
</dbReference>
<dbReference type="InterPro" id="IPR014030">
    <property type="entry name" value="Ketoacyl_synth_N"/>
</dbReference>
<protein>
    <recommendedName>
        <fullName evidence="3">Beta-ketoacyl synthase-like N-terminal domain-containing protein</fullName>
    </recommendedName>
</protein>
<evidence type="ECO:0000256" key="1">
    <source>
        <dbReference type="ARBA" id="ARBA00022450"/>
    </source>
</evidence>
<sequence length="122" mass="12568">MVTVEGRESAVAVVGMGCELPSARGPRELWRLLAQARDAVGPGRAGTGLRQAGHIDGAGCSDLTRFGIDPDEAAWLDPQQHLLLRVAYDAIADAGLDPAGIAGSPTAVCVGQSASDYGADRR</sequence>